<dbReference type="SUPFAM" id="SSF51679">
    <property type="entry name" value="Bacterial luciferase-like"/>
    <property type="match status" value="1"/>
</dbReference>
<accession>A0ABV6RWB0</accession>
<dbReference type="PANTHER" id="PTHR43244:SF1">
    <property type="entry name" value="5,10-METHYLENETETRAHYDROMETHANOPTERIN REDUCTASE"/>
    <property type="match status" value="1"/>
</dbReference>
<dbReference type="Proteomes" id="UP001589896">
    <property type="component" value="Unassembled WGS sequence"/>
</dbReference>
<evidence type="ECO:0000256" key="1">
    <source>
        <dbReference type="ARBA" id="ARBA00023002"/>
    </source>
</evidence>
<proteinExistence type="predicted"/>
<keyword evidence="4" id="KW-1185">Reference proteome</keyword>
<keyword evidence="1" id="KW-0560">Oxidoreductase</keyword>
<evidence type="ECO:0000259" key="2">
    <source>
        <dbReference type="Pfam" id="PF00296"/>
    </source>
</evidence>
<dbReference type="InterPro" id="IPR011251">
    <property type="entry name" value="Luciferase-like_dom"/>
</dbReference>
<sequence length="320" mass="34908">MNRDRVGVVFGSLTPPETLIRSARLAEQLGIQELWFSEDCFFTGGFSGLTQLLASTERARAGLGLVSVLTRHPAVLAMETAGMARMYPGRVRIAVGLGNTHWLDQMGLTARRPLTTVLETFDALRDLLHGAELDKRTDAHRFARIGLEFLPEVQPELWIGAVNARALRAAGRADGVLLSALSGESYIFWAKQQIGTDAPRPPRITAYVLASIDDDEHVARNAVRDAVGFFLTAEAHSALVGQSRFETEVRSRVASLAPNERLAVEDEWLDEFAVAGTPAQVRNRLEGLLSAGADSVGLWLFPSGDHDRQLRRLAELSGGT</sequence>
<protein>
    <submittedName>
        <fullName evidence="3">LLM class flavin-dependent oxidoreductase</fullName>
    </submittedName>
</protein>
<dbReference type="RefSeq" id="WP_386673722.1">
    <property type="nucleotide sequence ID" value="NZ_JBHLTG010000007.1"/>
</dbReference>
<evidence type="ECO:0000313" key="4">
    <source>
        <dbReference type="Proteomes" id="UP001589896"/>
    </source>
</evidence>
<dbReference type="InterPro" id="IPR050564">
    <property type="entry name" value="F420-G6PD/mer"/>
</dbReference>
<organism evidence="3 4">
    <name type="scientific">Lysobacter korlensis</name>
    <dbReference type="NCBI Taxonomy" id="553636"/>
    <lineage>
        <taxon>Bacteria</taxon>
        <taxon>Pseudomonadati</taxon>
        <taxon>Pseudomonadota</taxon>
        <taxon>Gammaproteobacteria</taxon>
        <taxon>Lysobacterales</taxon>
        <taxon>Lysobacteraceae</taxon>
        <taxon>Lysobacter</taxon>
    </lineage>
</organism>
<evidence type="ECO:0000313" key="3">
    <source>
        <dbReference type="EMBL" id="MFC0681265.1"/>
    </source>
</evidence>
<dbReference type="Pfam" id="PF00296">
    <property type="entry name" value="Bac_luciferase"/>
    <property type="match status" value="1"/>
</dbReference>
<dbReference type="InterPro" id="IPR036661">
    <property type="entry name" value="Luciferase-like_sf"/>
</dbReference>
<dbReference type="Gene3D" id="3.20.20.30">
    <property type="entry name" value="Luciferase-like domain"/>
    <property type="match status" value="1"/>
</dbReference>
<reference evidence="3 4" key="1">
    <citation type="submission" date="2024-09" db="EMBL/GenBank/DDBJ databases">
        <authorList>
            <person name="Sun Q."/>
            <person name="Mori K."/>
        </authorList>
    </citation>
    <scope>NUCLEOTIDE SEQUENCE [LARGE SCALE GENOMIC DNA]</scope>
    <source>
        <strain evidence="3 4">KCTC 23076</strain>
    </source>
</reference>
<gene>
    <name evidence="3" type="ORF">ACFFGH_25830</name>
</gene>
<dbReference type="EMBL" id="JBHLTG010000007">
    <property type="protein sequence ID" value="MFC0681265.1"/>
    <property type="molecule type" value="Genomic_DNA"/>
</dbReference>
<name>A0ABV6RWB0_9GAMM</name>
<comment type="caution">
    <text evidence="3">The sequence shown here is derived from an EMBL/GenBank/DDBJ whole genome shotgun (WGS) entry which is preliminary data.</text>
</comment>
<dbReference type="PANTHER" id="PTHR43244">
    <property type="match status" value="1"/>
</dbReference>
<feature type="domain" description="Luciferase-like" evidence="2">
    <location>
        <begin position="15"/>
        <end position="294"/>
    </location>
</feature>